<name>A0A1S6ITB6_9FIRM</name>
<gene>
    <name evidence="3" type="ORF">B0537_02165</name>
</gene>
<dbReference type="InterPro" id="IPR004183">
    <property type="entry name" value="Xdiol_dOase_suB"/>
</dbReference>
<dbReference type="GO" id="GO:0016702">
    <property type="term" value="F:oxidoreductase activity, acting on single donors with incorporation of molecular oxygen, incorporation of two atoms of oxygen"/>
    <property type="evidence" value="ECO:0007669"/>
    <property type="project" value="UniProtKB-ARBA"/>
</dbReference>
<reference evidence="3 4" key="1">
    <citation type="journal article" date="2016" name="Int. J. Syst. Evol. Microbiol.">
        <title>Desulfotomaculum ferrireducens sp. nov., a moderately thermophilic sulfate-reducing and dissimilatory Fe(III)-reducing bacterium isolated from compost.</title>
        <authorList>
            <person name="Yang G."/>
            <person name="Guo J."/>
            <person name="Zhuang L."/>
            <person name="Yuan Y."/>
            <person name="Zhou S."/>
        </authorList>
    </citation>
    <scope>NUCLEOTIDE SEQUENCE [LARGE SCALE GENOMIC DNA]</scope>
    <source>
        <strain evidence="3 4">GSS09</strain>
    </source>
</reference>
<dbReference type="CDD" id="cd07951">
    <property type="entry name" value="ED_3B_N_AMMECR1"/>
    <property type="match status" value="1"/>
</dbReference>
<dbReference type="AlphaFoldDB" id="A0A1S6ITB6"/>
<evidence type="ECO:0000313" key="3">
    <source>
        <dbReference type="EMBL" id="AQS58007.1"/>
    </source>
</evidence>
<organism evidence="3 4">
    <name type="scientific">Desulforamulus ferrireducens</name>
    <dbReference type="NCBI Taxonomy" id="1833852"/>
    <lineage>
        <taxon>Bacteria</taxon>
        <taxon>Bacillati</taxon>
        <taxon>Bacillota</taxon>
        <taxon>Clostridia</taxon>
        <taxon>Eubacteriales</taxon>
        <taxon>Peptococcaceae</taxon>
        <taxon>Desulforamulus</taxon>
    </lineage>
</organism>
<keyword evidence="1" id="KW-0175">Coiled coil</keyword>
<dbReference type="GO" id="GO:0008198">
    <property type="term" value="F:ferrous iron binding"/>
    <property type="evidence" value="ECO:0007669"/>
    <property type="project" value="InterPro"/>
</dbReference>
<dbReference type="EMBL" id="CP019698">
    <property type="protein sequence ID" value="AQS58007.1"/>
    <property type="molecule type" value="Genomic_DNA"/>
</dbReference>
<dbReference type="Pfam" id="PF01871">
    <property type="entry name" value="AMMECR1"/>
    <property type="match status" value="1"/>
</dbReference>
<dbReference type="KEGG" id="dfg:B0537_02165"/>
<dbReference type="Gene3D" id="3.40.830.10">
    <property type="entry name" value="LigB-like"/>
    <property type="match status" value="1"/>
</dbReference>
<dbReference type="NCBIfam" id="TIGR00296">
    <property type="entry name" value="TIGR00296 family protein"/>
    <property type="match status" value="1"/>
</dbReference>
<dbReference type="InterPro" id="IPR036071">
    <property type="entry name" value="AMMECR1_dom_sf"/>
</dbReference>
<proteinExistence type="predicted"/>
<feature type="coiled-coil region" evidence="1">
    <location>
        <begin position="275"/>
        <end position="302"/>
    </location>
</feature>
<accession>A0A1S6ITB6</accession>
<dbReference type="Gene3D" id="3.30.700.20">
    <property type="entry name" value="Hypothetical protein ph0010, domain 1"/>
    <property type="match status" value="1"/>
</dbReference>
<feature type="domain" description="AMMECR1" evidence="2">
    <location>
        <begin position="298"/>
        <end position="467"/>
    </location>
</feature>
<dbReference type="InterPro" id="IPR023473">
    <property type="entry name" value="AMMECR1"/>
</dbReference>
<dbReference type="PANTHER" id="PTHR13016:SF0">
    <property type="entry name" value="AMME SYNDROME CANDIDATE GENE 1 PROTEIN"/>
    <property type="match status" value="1"/>
</dbReference>
<evidence type="ECO:0000256" key="1">
    <source>
        <dbReference type="SAM" id="Coils"/>
    </source>
</evidence>
<dbReference type="NCBIfam" id="TIGR04336">
    <property type="entry name" value="AmmeMemoSam_B"/>
    <property type="match status" value="1"/>
</dbReference>
<dbReference type="OrthoDB" id="159752at2"/>
<dbReference type="Pfam" id="PF02900">
    <property type="entry name" value="LigB"/>
    <property type="match status" value="1"/>
</dbReference>
<keyword evidence="4" id="KW-1185">Reference proteome</keyword>
<dbReference type="InterPro" id="IPR027485">
    <property type="entry name" value="AMMECR1_N"/>
</dbReference>
<dbReference type="PROSITE" id="PS51112">
    <property type="entry name" value="AMMECR1"/>
    <property type="match status" value="1"/>
</dbReference>
<dbReference type="PANTHER" id="PTHR13016">
    <property type="entry name" value="AMMECR1 HOMOLOG"/>
    <property type="match status" value="1"/>
</dbReference>
<dbReference type="STRING" id="1833852.B0537_02165"/>
<dbReference type="SUPFAM" id="SSF143447">
    <property type="entry name" value="AMMECR1-like"/>
    <property type="match status" value="1"/>
</dbReference>
<dbReference type="SUPFAM" id="SSF53213">
    <property type="entry name" value="LigB-like"/>
    <property type="match status" value="1"/>
</dbReference>
<evidence type="ECO:0000259" key="2">
    <source>
        <dbReference type="PROSITE" id="PS51112"/>
    </source>
</evidence>
<evidence type="ECO:0000313" key="4">
    <source>
        <dbReference type="Proteomes" id="UP000189464"/>
    </source>
</evidence>
<dbReference type="InterPro" id="IPR027623">
    <property type="entry name" value="AmmeMemoSam_A"/>
</dbReference>
<dbReference type="InterPro" id="IPR002733">
    <property type="entry name" value="AMMECR1_domain"/>
</dbReference>
<dbReference type="RefSeq" id="WP_077712966.1">
    <property type="nucleotide sequence ID" value="NZ_CP019698.1"/>
</dbReference>
<dbReference type="NCBIfam" id="TIGR04335">
    <property type="entry name" value="AmmeMemoSam_A"/>
    <property type="match status" value="1"/>
</dbReference>
<sequence length="467" mass="51121">MSIVFCGIMPHPPIAVPEVGGAESDMIKATCEAMVELGRRIKESGAETLVMISPHATVFGDAIAINALPSTRGDLAAFRAPQVVLSYRYDQELGREITWQAEDLAVPVAEIDQKLADRLKVSLELDHGFLVPLYFLQQAGLKLPLVPCSMGLFPPEKLYAFGLAVKQAAEATKKKVAVIASGDLSHRLTADAPAGYDPKGREFDQAIADHIKSLDVMGLINLDEDLCRRAGECGLRPITMMLGALDGLAAKSEVLSYEGTFGVGYLVAALQPSGVDNQRQLLARLQQEKKKIREQLRSKESYLVQVARQSLESYLRGQWKKPESYQVPEEFAGQAGTFVSFKKQGHLRGCIGTTAPTRPNVVQEVAYNAVSAGTRDPRFYPIRLDELDELTVSVDVLLPPEPITSIDQLDVKKYGVIVRRGERSGLLLPDLEGVDTPQQQVGIAKQKAGIGPTEEVQLERFEVVRYV</sequence>
<protein>
    <submittedName>
        <fullName evidence="3">AMMECR1 domain-containing protein</fullName>
    </submittedName>
</protein>
<dbReference type="Proteomes" id="UP000189464">
    <property type="component" value="Chromosome"/>
</dbReference>